<feature type="transmembrane region" description="Helical" evidence="2">
    <location>
        <begin position="124"/>
        <end position="143"/>
    </location>
</feature>
<proteinExistence type="predicted"/>
<feature type="transmembrane region" description="Helical" evidence="2">
    <location>
        <begin position="378"/>
        <end position="397"/>
    </location>
</feature>
<gene>
    <name evidence="3" type="ORF">H9Y04_18445</name>
</gene>
<feature type="region of interest" description="Disordered" evidence="1">
    <location>
        <begin position="172"/>
        <end position="215"/>
    </location>
</feature>
<feature type="transmembrane region" description="Helical" evidence="2">
    <location>
        <begin position="440"/>
        <end position="460"/>
    </location>
</feature>
<reference evidence="3 4" key="1">
    <citation type="submission" date="2020-08" db="EMBL/GenBank/DDBJ databases">
        <title>Genemic of Streptomyces polyaspartic.</title>
        <authorList>
            <person name="Liu W."/>
        </authorList>
    </citation>
    <scope>NUCLEOTIDE SEQUENCE [LARGE SCALE GENOMIC DNA]</scope>
    <source>
        <strain evidence="3 4">TRM66268-LWL</strain>
    </source>
</reference>
<feature type="transmembrane region" description="Helical" evidence="2">
    <location>
        <begin position="267"/>
        <end position="284"/>
    </location>
</feature>
<evidence type="ECO:0000313" key="4">
    <source>
        <dbReference type="Proteomes" id="UP000642284"/>
    </source>
</evidence>
<feature type="transmembrane region" description="Helical" evidence="2">
    <location>
        <begin position="339"/>
        <end position="357"/>
    </location>
</feature>
<organism evidence="3 4">
    <name type="scientific">Streptomyces polyasparticus</name>
    <dbReference type="NCBI Taxonomy" id="2767826"/>
    <lineage>
        <taxon>Bacteria</taxon>
        <taxon>Bacillati</taxon>
        <taxon>Actinomycetota</taxon>
        <taxon>Actinomycetes</taxon>
        <taxon>Kitasatosporales</taxon>
        <taxon>Streptomycetaceae</taxon>
        <taxon>Streptomyces</taxon>
    </lineage>
</organism>
<evidence type="ECO:0008006" key="5">
    <source>
        <dbReference type="Google" id="ProtNLM"/>
    </source>
</evidence>
<name>A0ABR7SGC3_9ACTN</name>
<protein>
    <recommendedName>
        <fullName evidence="5">Integral membrane protein</fullName>
    </recommendedName>
</protein>
<dbReference type="Proteomes" id="UP000642284">
    <property type="component" value="Unassembled WGS sequence"/>
</dbReference>
<keyword evidence="4" id="KW-1185">Reference proteome</keyword>
<feature type="transmembrane region" description="Helical" evidence="2">
    <location>
        <begin position="245"/>
        <end position="262"/>
    </location>
</feature>
<keyword evidence="2" id="KW-0472">Membrane</keyword>
<feature type="transmembrane region" description="Helical" evidence="2">
    <location>
        <begin position="403"/>
        <end position="420"/>
    </location>
</feature>
<comment type="caution">
    <text evidence="3">The sequence shown here is derived from an EMBL/GenBank/DDBJ whole genome shotgun (WGS) entry which is preliminary data.</text>
</comment>
<sequence>MPIHRTQVRKPVLLGRLSAALGDHPRRALAAVAAAGALVSTLLLPWAMPLGWDELVYATRFPSYADGLDVEFSAPRTRGVPLLLAPVALWSDSVVLLRLWLTLLWPAALYLGFLPWLRILRPNAVVVAAACYTSIWSVLFYAAQAMPNHYTAMGTLAAVGCLVPRQATFAPSRRPARTLAAPAESPSTSSTRTSGRHAESTHQTPLLGGRTLPDAAPAHRTRTPLSYAGIVTGLAMATLMRPNDGAWAALPLFAALVVVPAWRSRATAAAVMGGVAAGLLPWIVEAELRFGSVAHRLSEASEVQGGLRPVFALPWHVAALDGRLLCRPCDADAVTWQGVSLWLLLIPLAALGVWAAGRPAPGAATDDTASGARRAVRLAVITAGCTAAPYFFLVPYAAPRFLFPSYALLAPPAALGLLCLRDAVRRSRSRTRGRFVPRAAGLLAAAVLTAHVLGQVLLAYGHGRIQEQGRLDWERVARVLHDQGVRTPCTLGSHASRVPLAYTAGCQPTKGRQPDAYVLLDHEPPRWARDWPRHSVPGAHDKGWSVLVRPGP</sequence>
<feature type="transmembrane region" description="Helical" evidence="2">
    <location>
        <begin position="28"/>
        <end position="48"/>
    </location>
</feature>
<evidence type="ECO:0000256" key="1">
    <source>
        <dbReference type="SAM" id="MobiDB-lite"/>
    </source>
</evidence>
<keyword evidence="2" id="KW-0812">Transmembrane</keyword>
<dbReference type="EMBL" id="JACTVJ010000007">
    <property type="protein sequence ID" value="MBC9714540.1"/>
    <property type="molecule type" value="Genomic_DNA"/>
</dbReference>
<evidence type="ECO:0000313" key="3">
    <source>
        <dbReference type="EMBL" id="MBC9714540.1"/>
    </source>
</evidence>
<keyword evidence="2" id="KW-1133">Transmembrane helix</keyword>
<accession>A0ABR7SGC3</accession>
<evidence type="ECO:0000256" key="2">
    <source>
        <dbReference type="SAM" id="Phobius"/>
    </source>
</evidence>
<feature type="transmembrane region" description="Helical" evidence="2">
    <location>
        <begin position="99"/>
        <end position="117"/>
    </location>
</feature>